<protein>
    <submittedName>
        <fullName evidence="1">Uncharacterized protein</fullName>
    </submittedName>
</protein>
<reference evidence="1" key="1">
    <citation type="submission" date="2019-08" db="EMBL/GenBank/DDBJ databases">
        <authorList>
            <person name="Kucharzyk K."/>
            <person name="Murdoch R.W."/>
            <person name="Higgins S."/>
            <person name="Loffler F."/>
        </authorList>
    </citation>
    <scope>NUCLEOTIDE SEQUENCE</scope>
</reference>
<comment type="caution">
    <text evidence="1">The sequence shown here is derived from an EMBL/GenBank/DDBJ whole genome shotgun (WGS) entry which is preliminary data.</text>
</comment>
<gene>
    <name evidence="1" type="ORF">SDC9_164808</name>
</gene>
<proteinExistence type="predicted"/>
<sequence length="77" mass="8671">MLQQFFDGNQVTMGELQFRFIRSIGDVRSGNVLRDFIVDVEPAILHHFYNGGCGEIFGVACNSEPVIFAYLFAAFPH</sequence>
<dbReference type="AlphaFoldDB" id="A0A645FSM3"/>
<name>A0A645FSM3_9ZZZZ</name>
<accession>A0A645FSM3</accession>
<organism evidence="1">
    <name type="scientific">bioreactor metagenome</name>
    <dbReference type="NCBI Taxonomy" id="1076179"/>
    <lineage>
        <taxon>unclassified sequences</taxon>
        <taxon>metagenomes</taxon>
        <taxon>ecological metagenomes</taxon>
    </lineage>
</organism>
<evidence type="ECO:0000313" key="1">
    <source>
        <dbReference type="EMBL" id="MPN17455.1"/>
    </source>
</evidence>
<dbReference type="EMBL" id="VSSQ01064593">
    <property type="protein sequence ID" value="MPN17455.1"/>
    <property type="molecule type" value="Genomic_DNA"/>
</dbReference>